<dbReference type="Gene3D" id="2.40.10.10">
    <property type="entry name" value="Trypsin-like serine proteases"/>
    <property type="match status" value="2"/>
</dbReference>
<evidence type="ECO:0000259" key="4">
    <source>
        <dbReference type="PROSITE" id="PS50240"/>
    </source>
</evidence>
<comment type="caution">
    <text evidence="5">The sequence shown here is derived from an EMBL/GenBank/DDBJ whole genome shotgun (WGS) entry which is preliminary data.</text>
</comment>
<dbReference type="InterPro" id="IPR018114">
    <property type="entry name" value="TRYPSIN_HIS"/>
</dbReference>
<sequence length="476" mass="50746">MEWFSVILSCTLSIIIGKVCGQVGGGVGVPDVTSIQAVLNTYCQQNPDKPGCARPGAVRPNTSPPSTNIGGPPGFLPNVTPSPGAAGEDVNKCSGLSRKCPQLPHVCVPLSVSCNVIGSSQTCTLPLKKDIVTQVLQCGDGTTGLRCGNGFEVPVLTQLLVQCRSTEHSRSPPITKLDVVSKPGEEGTGAGVYRCGQSSSWEPLFGSPSINLLLHSCTRAGCGYVPQPDIRLPVYRGWSWVRALYYKRNIHCTAILVSPTAALTAAHCLTRSAVSTVPLDTLDFLIELPSPPNANVKQIHATPISFHIHPSYVPQRGQQHDTAIVRFQSPSEYSLPTVCVIEEARIPGNGKKVVFGLQEGFLNTKDEEPAWRAAEAFRDASCVSIGTRNSASCGTSLRVHHYQFCASHPGLSMIQGSSGGPFLVEVGTGSEEVWQVVGVLSHFSNESACNQGHSVYNHIAEDTSWITRCAFDGLCN</sequence>
<evidence type="ECO:0000256" key="1">
    <source>
        <dbReference type="ARBA" id="ARBA00023157"/>
    </source>
</evidence>
<dbReference type="Pfam" id="PF00089">
    <property type="entry name" value="Trypsin"/>
    <property type="match status" value="1"/>
</dbReference>
<dbReference type="PANTHER" id="PTHR24256">
    <property type="entry name" value="TRYPTASE-RELATED"/>
    <property type="match status" value="1"/>
</dbReference>
<evidence type="ECO:0000256" key="3">
    <source>
        <dbReference type="SAM" id="SignalP"/>
    </source>
</evidence>
<dbReference type="InterPro" id="IPR051487">
    <property type="entry name" value="Ser/Thr_Proteases_Immune/Dev"/>
</dbReference>
<dbReference type="InterPro" id="IPR001254">
    <property type="entry name" value="Trypsin_dom"/>
</dbReference>
<gene>
    <name evidence="5" type="ORF">Pmani_000288</name>
</gene>
<keyword evidence="6" id="KW-1185">Reference proteome</keyword>
<dbReference type="SUPFAM" id="SSF50494">
    <property type="entry name" value="Trypsin-like serine proteases"/>
    <property type="match status" value="1"/>
</dbReference>
<evidence type="ECO:0000313" key="5">
    <source>
        <dbReference type="EMBL" id="KAK4329339.1"/>
    </source>
</evidence>
<dbReference type="SMART" id="SM00020">
    <property type="entry name" value="Tryp_SPc"/>
    <property type="match status" value="1"/>
</dbReference>
<proteinExistence type="inferred from homology"/>
<dbReference type="GO" id="GO:0004252">
    <property type="term" value="F:serine-type endopeptidase activity"/>
    <property type="evidence" value="ECO:0007669"/>
    <property type="project" value="InterPro"/>
</dbReference>
<feature type="chain" id="PRO_5042293000" description="Peptidase S1 domain-containing protein" evidence="3">
    <location>
        <begin position="22"/>
        <end position="476"/>
    </location>
</feature>
<keyword evidence="1" id="KW-1015">Disulfide bond</keyword>
<feature type="signal peptide" evidence="3">
    <location>
        <begin position="1"/>
        <end position="21"/>
    </location>
</feature>
<dbReference type="PROSITE" id="PS00134">
    <property type="entry name" value="TRYPSIN_HIS"/>
    <property type="match status" value="1"/>
</dbReference>
<feature type="domain" description="Peptidase S1" evidence="4">
    <location>
        <begin position="238"/>
        <end position="471"/>
    </location>
</feature>
<dbReference type="InterPro" id="IPR009003">
    <property type="entry name" value="Peptidase_S1_PA"/>
</dbReference>
<comment type="similarity">
    <text evidence="2">Belongs to the peptidase S1 family. CLIP subfamily.</text>
</comment>
<dbReference type="EMBL" id="JAWZYT010000020">
    <property type="protein sequence ID" value="KAK4329339.1"/>
    <property type="molecule type" value="Genomic_DNA"/>
</dbReference>
<dbReference type="Proteomes" id="UP001292094">
    <property type="component" value="Unassembled WGS sequence"/>
</dbReference>
<name>A0AAE1QN54_9EUCA</name>
<protein>
    <recommendedName>
        <fullName evidence="4">Peptidase S1 domain-containing protein</fullName>
    </recommendedName>
</protein>
<dbReference type="GO" id="GO:0006508">
    <property type="term" value="P:proteolysis"/>
    <property type="evidence" value="ECO:0007669"/>
    <property type="project" value="InterPro"/>
</dbReference>
<dbReference type="PROSITE" id="PS50240">
    <property type="entry name" value="TRYPSIN_DOM"/>
    <property type="match status" value="1"/>
</dbReference>
<keyword evidence="3" id="KW-0732">Signal</keyword>
<dbReference type="AlphaFoldDB" id="A0AAE1QN54"/>
<evidence type="ECO:0000256" key="2">
    <source>
        <dbReference type="ARBA" id="ARBA00024195"/>
    </source>
</evidence>
<organism evidence="5 6">
    <name type="scientific">Petrolisthes manimaculis</name>
    <dbReference type="NCBI Taxonomy" id="1843537"/>
    <lineage>
        <taxon>Eukaryota</taxon>
        <taxon>Metazoa</taxon>
        <taxon>Ecdysozoa</taxon>
        <taxon>Arthropoda</taxon>
        <taxon>Crustacea</taxon>
        <taxon>Multicrustacea</taxon>
        <taxon>Malacostraca</taxon>
        <taxon>Eumalacostraca</taxon>
        <taxon>Eucarida</taxon>
        <taxon>Decapoda</taxon>
        <taxon>Pleocyemata</taxon>
        <taxon>Anomura</taxon>
        <taxon>Galatheoidea</taxon>
        <taxon>Porcellanidae</taxon>
        <taxon>Petrolisthes</taxon>
    </lineage>
</organism>
<evidence type="ECO:0000313" key="6">
    <source>
        <dbReference type="Proteomes" id="UP001292094"/>
    </source>
</evidence>
<reference evidence="5" key="1">
    <citation type="submission" date="2023-11" db="EMBL/GenBank/DDBJ databases">
        <title>Genome assemblies of two species of porcelain crab, Petrolisthes cinctipes and Petrolisthes manimaculis (Anomura: Porcellanidae).</title>
        <authorList>
            <person name="Angst P."/>
        </authorList>
    </citation>
    <scope>NUCLEOTIDE SEQUENCE</scope>
    <source>
        <strain evidence="5">PB745_02</strain>
        <tissue evidence="5">Gill</tissue>
    </source>
</reference>
<dbReference type="InterPro" id="IPR043504">
    <property type="entry name" value="Peptidase_S1_PA_chymotrypsin"/>
</dbReference>
<accession>A0AAE1QN54</accession>